<reference evidence="1 2" key="1">
    <citation type="submission" date="2019-12" db="EMBL/GenBank/DDBJ databases">
        <title>Novel species isolated from a subtropical stream in China.</title>
        <authorList>
            <person name="Lu H."/>
        </authorList>
    </citation>
    <scope>NUCLEOTIDE SEQUENCE [LARGE SCALE GENOMIC DNA]</scope>
    <source>
        <strain evidence="1 2">DS3</strain>
    </source>
</reference>
<gene>
    <name evidence="1" type="ORF">GTP41_23920</name>
</gene>
<dbReference type="InterPro" id="IPR021557">
    <property type="entry name" value="DUF3016"/>
</dbReference>
<name>A0A6N9HP03_9BURK</name>
<comment type="caution">
    <text evidence="1">The sequence shown here is derived from an EMBL/GenBank/DDBJ whole genome shotgun (WGS) entry which is preliminary data.</text>
</comment>
<dbReference type="Proteomes" id="UP000448575">
    <property type="component" value="Unassembled WGS sequence"/>
</dbReference>
<evidence type="ECO:0000313" key="1">
    <source>
        <dbReference type="EMBL" id="MYN05149.1"/>
    </source>
</evidence>
<proteinExistence type="predicted"/>
<dbReference type="Pfam" id="PF11454">
    <property type="entry name" value="DUF3016"/>
    <property type="match status" value="1"/>
</dbReference>
<dbReference type="RefSeq" id="WP_161028097.1">
    <property type="nucleotide sequence ID" value="NZ_WWCJ01000025.1"/>
</dbReference>
<sequence length="144" mass="16725">MLTLILATAATVTFADPGKMTDVPHNFRDRENMEYQFREHLDQLAAKLPAGQALKVDFLDIDLAGDEFPRVAVRDIRVLKGQADWPRLHLRYSIEQDGRVLGSGERHLSNPSYLMTVNRYGSDMYSHEKQMLDDWFYKDIQPRR</sequence>
<dbReference type="AlphaFoldDB" id="A0A6N9HP03"/>
<keyword evidence="2" id="KW-1185">Reference proteome</keyword>
<accession>A0A6N9HP03</accession>
<dbReference type="EMBL" id="WWCJ01000025">
    <property type="protein sequence ID" value="MYN05149.1"/>
    <property type="molecule type" value="Genomic_DNA"/>
</dbReference>
<organism evidence="1 2">
    <name type="scientific">Pseudoduganella guangdongensis</name>
    <dbReference type="NCBI Taxonomy" id="2692179"/>
    <lineage>
        <taxon>Bacteria</taxon>
        <taxon>Pseudomonadati</taxon>
        <taxon>Pseudomonadota</taxon>
        <taxon>Betaproteobacteria</taxon>
        <taxon>Burkholderiales</taxon>
        <taxon>Oxalobacteraceae</taxon>
        <taxon>Telluria group</taxon>
        <taxon>Pseudoduganella</taxon>
    </lineage>
</organism>
<protein>
    <submittedName>
        <fullName evidence="1">DUF3016 domain-containing protein</fullName>
    </submittedName>
</protein>
<evidence type="ECO:0000313" key="2">
    <source>
        <dbReference type="Proteomes" id="UP000448575"/>
    </source>
</evidence>